<dbReference type="EMBL" id="KL363183">
    <property type="protein sequence ID" value="KFD58810.1"/>
    <property type="molecule type" value="Genomic_DNA"/>
</dbReference>
<dbReference type="InterPro" id="IPR008676">
    <property type="entry name" value="MRG"/>
</dbReference>
<dbReference type="InterPro" id="IPR038217">
    <property type="entry name" value="MRG_C_sf"/>
</dbReference>
<dbReference type="Gene3D" id="2.30.30.140">
    <property type="match status" value="1"/>
</dbReference>
<dbReference type="Proteomes" id="UP000030758">
    <property type="component" value="Unassembled WGS sequence"/>
</dbReference>
<evidence type="ECO:0000256" key="1">
    <source>
        <dbReference type="ARBA" id="ARBA00004123"/>
    </source>
</evidence>
<dbReference type="PROSITE" id="PS51640">
    <property type="entry name" value="MRG"/>
    <property type="match status" value="1"/>
</dbReference>
<keyword evidence="2" id="KW-0156">Chromatin regulator</keyword>
<dbReference type="GO" id="GO:0000123">
    <property type="term" value="C:histone acetyltransferase complex"/>
    <property type="evidence" value="ECO:0007669"/>
    <property type="project" value="TreeGrafter"/>
</dbReference>
<evidence type="ECO:0000256" key="3">
    <source>
        <dbReference type="ARBA" id="ARBA00023015"/>
    </source>
</evidence>
<evidence type="ECO:0000259" key="7">
    <source>
        <dbReference type="Pfam" id="PF05712"/>
    </source>
</evidence>
<dbReference type="GO" id="GO:0006355">
    <property type="term" value="P:regulation of DNA-templated transcription"/>
    <property type="evidence" value="ECO:0007669"/>
    <property type="project" value="InterPro"/>
</dbReference>
<dbReference type="GO" id="GO:0005634">
    <property type="term" value="C:nucleus"/>
    <property type="evidence" value="ECO:0007669"/>
    <property type="project" value="UniProtKB-SubCell"/>
</dbReference>
<evidence type="ECO:0000256" key="6">
    <source>
        <dbReference type="SAM" id="MobiDB-lite"/>
    </source>
</evidence>
<dbReference type="EMBL" id="KL367479">
    <property type="protein sequence ID" value="KFD72101.1"/>
    <property type="molecule type" value="Genomic_DNA"/>
</dbReference>
<dbReference type="PANTHER" id="PTHR10880">
    <property type="entry name" value="MORTALITY FACTOR 4-LIKE PROTEIN"/>
    <property type="match status" value="1"/>
</dbReference>
<dbReference type="GO" id="GO:0006325">
    <property type="term" value="P:chromatin organization"/>
    <property type="evidence" value="ECO:0007669"/>
    <property type="project" value="UniProtKB-KW"/>
</dbReference>
<feature type="region of interest" description="Disordered" evidence="6">
    <location>
        <begin position="211"/>
        <end position="255"/>
    </location>
</feature>
<gene>
    <name evidence="9" type="ORF">M513_00503</name>
    <name evidence="10" type="ORF">M514_00503</name>
</gene>
<dbReference type="Gene3D" id="1.10.274.30">
    <property type="entry name" value="MRG domain"/>
    <property type="match status" value="1"/>
</dbReference>
<proteinExistence type="predicted"/>
<keyword evidence="11" id="KW-1185">Reference proteome</keyword>
<dbReference type="InterPro" id="IPR025995">
    <property type="entry name" value="Tudor-knot"/>
</dbReference>
<keyword evidence="5" id="KW-0539">Nucleus</keyword>
<dbReference type="Pfam" id="PF11717">
    <property type="entry name" value="Tudor-knot"/>
    <property type="match status" value="1"/>
</dbReference>
<accession>A0A085MNL4</accession>
<name>A0A085MNL4_9BILA</name>
<dbReference type="InterPro" id="IPR016197">
    <property type="entry name" value="Chromo-like_dom_sf"/>
</dbReference>
<feature type="domain" description="Tudor-knot" evidence="8">
    <location>
        <begin position="121"/>
        <end position="171"/>
    </location>
</feature>
<evidence type="ECO:0000256" key="4">
    <source>
        <dbReference type="ARBA" id="ARBA00023163"/>
    </source>
</evidence>
<dbReference type="AlphaFoldDB" id="A0A085MNL4"/>
<evidence type="ECO:0000313" key="10">
    <source>
        <dbReference type="EMBL" id="KFD72101.1"/>
    </source>
</evidence>
<feature type="domain" description="MRG" evidence="7">
    <location>
        <begin position="252"/>
        <end position="417"/>
    </location>
</feature>
<evidence type="ECO:0000256" key="2">
    <source>
        <dbReference type="ARBA" id="ARBA00022853"/>
    </source>
</evidence>
<organism evidence="9 11">
    <name type="scientific">Trichuris suis</name>
    <name type="common">pig whipworm</name>
    <dbReference type="NCBI Taxonomy" id="68888"/>
    <lineage>
        <taxon>Eukaryota</taxon>
        <taxon>Metazoa</taxon>
        <taxon>Ecdysozoa</taxon>
        <taxon>Nematoda</taxon>
        <taxon>Enoplea</taxon>
        <taxon>Dorylaimia</taxon>
        <taxon>Trichinellida</taxon>
        <taxon>Trichuridae</taxon>
        <taxon>Trichuris</taxon>
    </lineage>
</organism>
<keyword evidence="4" id="KW-0804">Transcription</keyword>
<evidence type="ECO:0000313" key="9">
    <source>
        <dbReference type="EMBL" id="KFD58810.1"/>
    </source>
</evidence>
<protein>
    <submittedName>
        <fullName evidence="9">Uncharacterized protein</fullName>
    </submittedName>
</protein>
<dbReference type="SUPFAM" id="SSF54160">
    <property type="entry name" value="Chromo domain-like"/>
    <property type="match status" value="1"/>
</dbReference>
<evidence type="ECO:0000313" key="11">
    <source>
        <dbReference type="Proteomes" id="UP000030764"/>
    </source>
</evidence>
<evidence type="ECO:0000259" key="8">
    <source>
        <dbReference type="Pfam" id="PF11717"/>
    </source>
</evidence>
<comment type="subcellular location">
    <subcellularLocation>
        <location evidence="1">Nucleus</location>
    </subcellularLocation>
</comment>
<keyword evidence="3" id="KW-0805">Transcription regulation</keyword>
<dbReference type="PANTHER" id="PTHR10880:SF15">
    <property type="entry name" value="MSL COMPLEX SUBUNIT 3"/>
    <property type="match status" value="1"/>
</dbReference>
<reference evidence="9 11" key="1">
    <citation type="journal article" date="2014" name="Nat. Genet.">
        <title>Genome and transcriptome of the porcine whipworm Trichuris suis.</title>
        <authorList>
            <person name="Jex A.R."/>
            <person name="Nejsum P."/>
            <person name="Schwarz E.M."/>
            <person name="Hu L."/>
            <person name="Young N.D."/>
            <person name="Hall R.S."/>
            <person name="Korhonen P.K."/>
            <person name="Liao S."/>
            <person name="Thamsborg S."/>
            <person name="Xia J."/>
            <person name="Xu P."/>
            <person name="Wang S."/>
            <person name="Scheerlinck J.P."/>
            <person name="Hofmann A."/>
            <person name="Sternberg P.W."/>
            <person name="Wang J."/>
            <person name="Gasser R.B."/>
        </authorList>
    </citation>
    <scope>NUCLEOTIDE SEQUENCE [LARGE SCALE GENOMIC DNA]</scope>
    <source>
        <strain evidence="10">DCEP-RM93F</strain>
        <strain evidence="9">DCEP-RM93M</strain>
    </source>
</reference>
<dbReference type="Pfam" id="PF05712">
    <property type="entry name" value="MRG"/>
    <property type="match status" value="1"/>
</dbReference>
<dbReference type="InterPro" id="IPR026541">
    <property type="entry name" value="MRG_dom"/>
</dbReference>
<sequence>MSSDKSSIRLGQPRNGLNIHLCKSIDRICTRCSPLNMPPFRCIRSRPFQVRLGAALPSVRVAVVAKIQSASTMNMTRRLGITINLVNMMASSMLASKASSCVTVSFMEKATVGETAVSYSVGERVECEYRRQWYKATITGQMKRRGNQLYRVHYVGWGAEWDESVPASRLRKAPPKRSTGDKVPPVEDPIARLKERLKTCVAARGTGIPKLNEPMITGKKRRPRRACNVQDEKTPKASGKHCRERKDSIVHAKKTSSADDAMDKRLIPEGLVDVLRDDHRWVTKDLYIPNIPAFPNVTQILSKFCNSASALKPDDVEKRKYCLFLKHMKSLFNKCLPLQLLYRFERFQLEEIMRTMPQIPYCDIYGFPHLVRFCFSLRDILKWAKVTKSEVEVILPVLLEFFTFLKKRKRLLTLDNYATVLPSHIREVYDD</sequence>
<evidence type="ECO:0000256" key="5">
    <source>
        <dbReference type="ARBA" id="ARBA00023242"/>
    </source>
</evidence>
<dbReference type="Proteomes" id="UP000030764">
    <property type="component" value="Unassembled WGS sequence"/>
</dbReference>